<name>A0ABU8WIE0_9BURK</name>
<feature type="transmembrane region" description="Helical" evidence="6">
    <location>
        <begin position="380"/>
        <end position="398"/>
    </location>
</feature>
<accession>A0ABU8WIE0</accession>
<proteinExistence type="predicted"/>
<comment type="caution">
    <text evidence="7">The sequence shown here is derived from an EMBL/GenBank/DDBJ whole genome shotgun (WGS) entry which is preliminary data.</text>
</comment>
<feature type="transmembrane region" description="Helical" evidence="6">
    <location>
        <begin position="254"/>
        <end position="275"/>
    </location>
</feature>
<evidence type="ECO:0000256" key="6">
    <source>
        <dbReference type="SAM" id="Phobius"/>
    </source>
</evidence>
<feature type="transmembrane region" description="Helical" evidence="6">
    <location>
        <begin position="328"/>
        <end position="349"/>
    </location>
</feature>
<protein>
    <submittedName>
        <fullName evidence="7">Oligosaccharide flippase family protein</fullName>
    </submittedName>
</protein>
<feature type="transmembrane region" description="Helical" evidence="6">
    <location>
        <begin position="212"/>
        <end position="234"/>
    </location>
</feature>
<feature type="transmembrane region" description="Helical" evidence="6">
    <location>
        <begin position="45"/>
        <end position="63"/>
    </location>
</feature>
<keyword evidence="5 6" id="KW-0472">Membrane</keyword>
<dbReference type="EMBL" id="JBBKZT010000005">
    <property type="protein sequence ID" value="MEJ8847290.1"/>
    <property type="molecule type" value="Genomic_DNA"/>
</dbReference>
<gene>
    <name evidence="7" type="ORF">WKW82_11555</name>
</gene>
<dbReference type="InterPro" id="IPR050833">
    <property type="entry name" value="Poly_Biosynth_Transport"/>
</dbReference>
<evidence type="ECO:0000256" key="3">
    <source>
        <dbReference type="ARBA" id="ARBA00022692"/>
    </source>
</evidence>
<reference evidence="7 8" key="1">
    <citation type="submission" date="2024-03" db="EMBL/GenBank/DDBJ databases">
        <title>Novel species of the genus Variovorax.</title>
        <authorList>
            <person name="Liu Q."/>
            <person name="Xin Y.-H."/>
        </authorList>
    </citation>
    <scope>NUCLEOTIDE SEQUENCE [LARGE SCALE GENOMIC DNA]</scope>
    <source>
        <strain evidence="7 8">KACC 18900</strain>
    </source>
</reference>
<dbReference type="PANTHER" id="PTHR30250:SF11">
    <property type="entry name" value="O-ANTIGEN TRANSPORTER-RELATED"/>
    <property type="match status" value="1"/>
</dbReference>
<keyword evidence="8" id="KW-1185">Reference proteome</keyword>
<keyword evidence="3 6" id="KW-0812">Transmembrane</keyword>
<comment type="subcellular location">
    <subcellularLocation>
        <location evidence="1">Cell membrane</location>
        <topology evidence="1">Multi-pass membrane protein</topology>
    </subcellularLocation>
</comment>
<feature type="transmembrane region" description="Helical" evidence="6">
    <location>
        <begin position="146"/>
        <end position="165"/>
    </location>
</feature>
<evidence type="ECO:0000313" key="7">
    <source>
        <dbReference type="EMBL" id="MEJ8847290.1"/>
    </source>
</evidence>
<feature type="transmembrane region" description="Helical" evidence="6">
    <location>
        <begin position="436"/>
        <end position="457"/>
    </location>
</feature>
<feature type="transmembrane region" description="Helical" evidence="6">
    <location>
        <begin position="110"/>
        <end position="134"/>
    </location>
</feature>
<feature type="transmembrane region" description="Helical" evidence="6">
    <location>
        <begin position="287"/>
        <end position="308"/>
    </location>
</feature>
<evidence type="ECO:0000256" key="4">
    <source>
        <dbReference type="ARBA" id="ARBA00022989"/>
    </source>
</evidence>
<dbReference type="Pfam" id="PF01943">
    <property type="entry name" value="Polysacc_synt"/>
    <property type="match status" value="1"/>
</dbReference>
<dbReference type="PANTHER" id="PTHR30250">
    <property type="entry name" value="PST FAMILY PREDICTED COLANIC ACID TRANSPORTER"/>
    <property type="match status" value="1"/>
</dbReference>
<evidence type="ECO:0000256" key="2">
    <source>
        <dbReference type="ARBA" id="ARBA00022475"/>
    </source>
</evidence>
<evidence type="ECO:0000256" key="1">
    <source>
        <dbReference type="ARBA" id="ARBA00004651"/>
    </source>
</evidence>
<dbReference type="InterPro" id="IPR002797">
    <property type="entry name" value="Polysacc_synth"/>
</dbReference>
<dbReference type="Proteomes" id="UP001385892">
    <property type="component" value="Unassembled WGS sequence"/>
</dbReference>
<feature type="transmembrane region" description="Helical" evidence="6">
    <location>
        <begin position="171"/>
        <end position="192"/>
    </location>
</feature>
<organism evidence="7 8">
    <name type="scientific">Variovorax rhizosphaerae</name>
    <dbReference type="NCBI Taxonomy" id="1836200"/>
    <lineage>
        <taxon>Bacteria</taxon>
        <taxon>Pseudomonadati</taxon>
        <taxon>Pseudomonadota</taxon>
        <taxon>Betaproteobacteria</taxon>
        <taxon>Burkholderiales</taxon>
        <taxon>Comamonadaceae</taxon>
        <taxon>Variovorax</taxon>
    </lineage>
</organism>
<keyword evidence="2" id="KW-1003">Cell membrane</keyword>
<sequence>MKRGKFLAALGSAMGSRLATAALNYGLFWALSRLLGTEALGGFSLLMNVFLMVQLLPLLGLTVPLMRRVATTPGSLPAETTNAFAFAVPVSVVLALIVAVWGHVSYSGDIALSFGLVALSLLPTAWTIVAEAGLLGQERVADVARLYFIEALLRTVLAIACVWLGHGLVGVFTVFLVLRFVAALLYALHSMIPFPRLAAWNWQLQKRNWSEVPVFLSIAVVAALVSRLDVLTLSHLRGLHDVATYSAGSRLYDAAQMLPTMTALVVLPTLSRQFVSARDRFRTTLGLSVQIGLLLGLGFAMVAAAFAQPVIDLLYRPDMASAAAGLRWLIFAGSIMMVDVILSSTMLAASAQKHDLRSLTLGLVALVLALGALVPSFGPTGAAAAVVIGLSVRVLWRLRWAVRELSMPPPWLHIARLMVGCAAGVAALSLALPHGALAAALAAPTAYTATVVLLGTLGRHPWRTLRADMALLTQRNPQ</sequence>
<feature type="transmembrane region" description="Helical" evidence="6">
    <location>
        <begin position="83"/>
        <end position="104"/>
    </location>
</feature>
<feature type="transmembrane region" description="Helical" evidence="6">
    <location>
        <begin position="356"/>
        <end position="374"/>
    </location>
</feature>
<feature type="transmembrane region" description="Helical" evidence="6">
    <location>
        <begin position="410"/>
        <end position="430"/>
    </location>
</feature>
<keyword evidence="4 6" id="KW-1133">Transmembrane helix</keyword>
<evidence type="ECO:0000313" key="8">
    <source>
        <dbReference type="Proteomes" id="UP001385892"/>
    </source>
</evidence>
<evidence type="ECO:0000256" key="5">
    <source>
        <dbReference type="ARBA" id="ARBA00023136"/>
    </source>
</evidence>
<dbReference type="RefSeq" id="WP_340342442.1">
    <property type="nucleotide sequence ID" value="NZ_JBBKZT010000005.1"/>
</dbReference>